<dbReference type="InterPro" id="IPR010432">
    <property type="entry name" value="RDD"/>
</dbReference>
<name>A0A6S6QRL9_9HYPH</name>
<evidence type="ECO:0000256" key="3">
    <source>
        <dbReference type="ARBA" id="ARBA00022989"/>
    </source>
</evidence>
<feature type="transmembrane region" description="Helical" evidence="5">
    <location>
        <begin position="57"/>
        <end position="81"/>
    </location>
</feature>
<dbReference type="Proteomes" id="UP000515317">
    <property type="component" value="Chromosome"/>
</dbReference>
<evidence type="ECO:0000256" key="1">
    <source>
        <dbReference type="ARBA" id="ARBA00004141"/>
    </source>
</evidence>
<feature type="transmembrane region" description="Helical" evidence="5">
    <location>
        <begin position="102"/>
        <end position="129"/>
    </location>
</feature>
<sequence length="148" mass="16188">MTADDRSFPVYHPAALDGVRRKRMIAFLIDFTLVCILWLIACVIVGILGVVTLGLAWLLYGAVFPIVAILYSGVSIGSRGATPGMRAMGLIFRLDTGEQPNFWQGAFHVILFYVITSFTGGLALLISLFNSRKRLLHDMLIGATVENA</sequence>
<dbReference type="EMBL" id="AP023361">
    <property type="protein sequence ID" value="BCJ90597.1"/>
    <property type="molecule type" value="Genomic_DNA"/>
</dbReference>
<comment type="subcellular location">
    <subcellularLocation>
        <location evidence="1">Membrane</location>
        <topology evidence="1">Multi-pass membrane protein</topology>
    </subcellularLocation>
</comment>
<keyword evidence="2 5" id="KW-0812">Transmembrane</keyword>
<gene>
    <name evidence="7" type="ORF">IZ6_13320</name>
</gene>
<evidence type="ECO:0000256" key="4">
    <source>
        <dbReference type="ARBA" id="ARBA00023136"/>
    </source>
</evidence>
<accession>A0A6S6QRL9</accession>
<evidence type="ECO:0000313" key="7">
    <source>
        <dbReference type="EMBL" id="BCJ90597.1"/>
    </source>
</evidence>
<protein>
    <submittedName>
        <fullName evidence="7">Membrane protein</fullName>
    </submittedName>
</protein>
<evidence type="ECO:0000313" key="8">
    <source>
        <dbReference type="Proteomes" id="UP000515317"/>
    </source>
</evidence>
<dbReference type="Pfam" id="PF06271">
    <property type="entry name" value="RDD"/>
    <property type="match status" value="1"/>
</dbReference>
<evidence type="ECO:0000259" key="6">
    <source>
        <dbReference type="Pfam" id="PF06271"/>
    </source>
</evidence>
<dbReference type="RefSeq" id="WP_222877219.1">
    <property type="nucleotide sequence ID" value="NZ_AP023361.1"/>
</dbReference>
<dbReference type="AlphaFoldDB" id="A0A6S6QRL9"/>
<evidence type="ECO:0000256" key="2">
    <source>
        <dbReference type="ARBA" id="ARBA00022692"/>
    </source>
</evidence>
<keyword evidence="4 5" id="KW-0472">Membrane</keyword>
<evidence type="ECO:0000256" key="5">
    <source>
        <dbReference type="SAM" id="Phobius"/>
    </source>
</evidence>
<proteinExistence type="predicted"/>
<feature type="transmembrane region" description="Helical" evidence="5">
    <location>
        <begin position="25"/>
        <end position="51"/>
    </location>
</feature>
<dbReference type="KEGG" id="tso:IZ6_13320"/>
<organism evidence="7 8">
    <name type="scientific">Terrihabitans soli</name>
    <dbReference type="NCBI Taxonomy" id="708113"/>
    <lineage>
        <taxon>Bacteria</taxon>
        <taxon>Pseudomonadati</taxon>
        <taxon>Pseudomonadota</taxon>
        <taxon>Alphaproteobacteria</taxon>
        <taxon>Hyphomicrobiales</taxon>
        <taxon>Terrihabitans</taxon>
    </lineage>
</organism>
<feature type="domain" description="RDD" evidence="6">
    <location>
        <begin position="22"/>
        <end position="141"/>
    </location>
</feature>
<dbReference type="GO" id="GO:0016020">
    <property type="term" value="C:membrane"/>
    <property type="evidence" value="ECO:0007669"/>
    <property type="project" value="UniProtKB-SubCell"/>
</dbReference>
<keyword evidence="3 5" id="KW-1133">Transmembrane helix</keyword>
<reference evidence="7 8" key="1">
    <citation type="submission" date="2020-08" db="EMBL/GenBank/DDBJ databases">
        <title>Genome sequence of Rhizobiales bacterium strain IZ6.</title>
        <authorList>
            <person name="Nakai R."/>
            <person name="Naganuma T."/>
        </authorList>
    </citation>
    <scope>NUCLEOTIDE SEQUENCE [LARGE SCALE GENOMIC DNA]</scope>
    <source>
        <strain evidence="7 8">IZ6</strain>
    </source>
</reference>
<keyword evidence="8" id="KW-1185">Reference proteome</keyword>